<dbReference type="KEGG" id="bmei:Spa11_11480"/>
<dbReference type="Gene3D" id="3.40.50.410">
    <property type="entry name" value="von Willebrand factor, type A domain"/>
    <property type="match status" value="1"/>
</dbReference>
<evidence type="ECO:0000313" key="5">
    <source>
        <dbReference type="Proteomes" id="UP000316426"/>
    </source>
</evidence>
<dbReference type="PANTHER" id="PTHR37947">
    <property type="entry name" value="BLL2462 PROTEIN"/>
    <property type="match status" value="1"/>
</dbReference>
<accession>A0A518K590</accession>
<name>A0A518K590_9BACT</name>
<reference evidence="4 5" key="1">
    <citation type="submission" date="2019-02" db="EMBL/GenBank/DDBJ databases">
        <title>Deep-cultivation of Planctomycetes and their phenomic and genomic characterization uncovers novel biology.</title>
        <authorList>
            <person name="Wiegand S."/>
            <person name="Jogler M."/>
            <person name="Boedeker C."/>
            <person name="Pinto D."/>
            <person name="Vollmers J."/>
            <person name="Rivas-Marin E."/>
            <person name="Kohn T."/>
            <person name="Peeters S.H."/>
            <person name="Heuer A."/>
            <person name="Rast P."/>
            <person name="Oberbeckmann S."/>
            <person name="Bunk B."/>
            <person name="Jeske O."/>
            <person name="Meyerdierks A."/>
            <person name="Storesund J.E."/>
            <person name="Kallscheuer N."/>
            <person name="Luecker S."/>
            <person name="Lage O.M."/>
            <person name="Pohl T."/>
            <person name="Merkel B.J."/>
            <person name="Hornburger P."/>
            <person name="Mueller R.-W."/>
            <person name="Bruemmer F."/>
            <person name="Labrenz M."/>
            <person name="Spormann A.M."/>
            <person name="Op den Camp H."/>
            <person name="Overmann J."/>
            <person name="Amann R."/>
            <person name="Jetten M.S.M."/>
            <person name="Mascher T."/>
            <person name="Medema M.H."/>
            <person name="Devos D.P."/>
            <person name="Kaster A.-K."/>
            <person name="Ovreas L."/>
            <person name="Rohde M."/>
            <person name="Galperin M.Y."/>
            <person name="Jogler C."/>
        </authorList>
    </citation>
    <scope>NUCLEOTIDE SEQUENCE [LARGE SCALE GENOMIC DNA]</scope>
    <source>
        <strain evidence="4 5">Spa11</strain>
    </source>
</reference>
<organism evidence="4 5">
    <name type="scientific">Botrimarina mediterranea</name>
    <dbReference type="NCBI Taxonomy" id="2528022"/>
    <lineage>
        <taxon>Bacteria</taxon>
        <taxon>Pseudomonadati</taxon>
        <taxon>Planctomycetota</taxon>
        <taxon>Planctomycetia</taxon>
        <taxon>Pirellulales</taxon>
        <taxon>Lacipirellulaceae</taxon>
        <taxon>Botrimarina</taxon>
    </lineage>
</organism>
<dbReference type="EMBL" id="CP036349">
    <property type="protein sequence ID" value="QDV72961.1"/>
    <property type="molecule type" value="Genomic_DNA"/>
</dbReference>
<dbReference type="InterPro" id="IPR002035">
    <property type="entry name" value="VWF_A"/>
</dbReference>
<proteinExistence type="predicted"/>
<dbReference type="RefSeq" id="WP_145109130.1">
    <property type="nucleotide sequence ID" value="NZ_CP036349.1"/>
</dbReference>
<keyword evidence="2" id="KW-1133">Transmembrane helix</keyword>
<feature type="domain" description="VWFA" evidence="3">
    <location>
        <begin position="80"/>
        <end position="241"/>
    </location>
</feature>
<keyword evidence="2" id="KW-0472">Membrane</keyword>
<evidence type="ECO:0000313" key="4">
    <source>
        <dbReference type="EMBL" id="QDV72961.1"/>
    </source>
</evidence>
<protein>
    <recommendedName>
        <fullName evidence="3">VWFA domain-containing protein</fullName>
    </recommendedName>
</protein>
<feature type="region of interest" description="Disordered" evidence="1">
    <location>
        <begin position="268"/>
        <end position="299"/>
    </location>
</feature>
<dbReference type="SMART" id="SM00327">
    <property type="entry name" value="VWA"/>
    <property type="match status" value="1"/>
</dbReference>
<evidence type="ECO:0000256" key="1">
    <source>
        <dbReference type="SAM" id="MobiDB-lite"/>
    </source>
</evidence>
<sequence>MTVYDAAGYSALSESSGWTVALAALLIGAVALAAVCGWRERRMAPRGWVTLLGLRLLAIAAVGLVIAGVERRPLSEQEVPSRVVVLVDRSASMELPATDETGAAATRAAAATPGVEELAAGLAASHLVRRAGFDVALEYVDAVEETSEAAGATRLGSAVERVLADHAATPLAALVIASDGGWNAGPDPLDAADAAKSRGVPIYALGVGPLREPPTVSLRDLAAPTRAATGDNFRVSVTVAANGAASLGSEAHRVSLVLRPIDAQGAAGAAASEERIETPSPEGGGLTGASADLEGPSPGAYELVATLQPAGRDADESDNVLSTRIEFVDEPTRVLLAAGGPARDYHFLRDQLHRDEQFACDVLLQSAAGAVTQDAGKVLTSLPATADEWEAYDVLVAIDFDWRQVDASTTAALAEWVSSRGGGLAFVAGNVSTPGAVRAGLEAPLRTLLPVTLRDDPLAMGSTAAAVRDARPVVLSTAGESLDWLNLRLAGDRTTSVWRTLDGFYATTLPAEPKPGAAVLATLGEGATQSPLLVEQLYGAGRVDYLASPETWRLRTVAPELFTELYVGWLRSLTQGRLLGAAAEGSLLFDRRRYDLGELMTLRYVARDPSVAITPTARVAGAAGAPSEVTLVPVEGQPGVYAATVKASDTGRWTATLEVAGGERLTATAEASLPALENETRVQNVALLRDLAEQSGGRYVDLADPQASAALAEIIEATPSLAETTIDLGPPDEGFAERLSRWSLGVMAGALLLEWLLRRAWRLA</sequence>
<keyword evidence="5" id="KW-1185">Reference proteome</keyword>
<dbReference type="SUPFAM" id="SSF52317">
    <property type="entry name" value="Class I glutamine amidotransferase-like"/>
    <property type="match status" value="1"/>
</dbReference>
<dbReference type="AlphaFoldDB" id="A0A518K590"/>
<gene>
    <name evidence="4" type="ORF">Spa11_11480</name>
</gene>
<feature type="transmembrane region" description="Helical" evidence="2">
    <location>
        <begin position="48"/>
        <end position="69"/>
    </location>
</feature>
<dbReference type="PANTHER" id="PTHR37947:SF1">
    <property type="entry name" value="BLL2462 PROTEIN"/>
    <property type="match status" value="1"/>
</dbReference>
<evidence type="ECO:0000256" key="2">
    <source>
        <dbReference type="SAM" id="Phobius"/>
    </source>
</evidence>
<feature type="transmembrane region" description="Helical" evidence="2">
    <location>
        <begin position="18"/>
        <end position="36"/>
    </location>
</feature>
<dbReference type="Proteomes" id="UP000316426">
    <property type="component" value="Chromosome"/>
</dbReference>
<evidence type="ECO:0000259" key="3">
    <source>
        <dbReference type="SMART" id="SM00327"/>
    </source>
</evidence>
<dbReference type="InterPro" id="IPR036465">
    <property type="entry name" value="vWFA_dom_sf"/>
</dbReference>
<dbReference type="SUPFAM" id="SSF53300">
    <property type="entry name" value="vWA-like"/>
    <property type="match status" value="1"/>
</dbReference>
<dbReference type="InterPro" id="IPR029062">
    <property type="entry name" value="Class_I_gatase-like"/>
</dbReference>
<dbReference type="Gene3D" id="3.40.50.880">
    <property type="match status" value="1"/>
</dbReference>
<keyword evidence="2" id="KW-0812">Transmembrane</keyword>